<dbReference type="Proteomes" id="UP000532373">
    <property type="component" value="Unassembled WGS sequence"/>
</dbReference>
<name>A0A8E1WHU6_9HYPH</name>
<dbReference type="RefSeq" id="WP_184771407.1">
    <property type="nucleotide sequence ID" value="NZ_JACHGI010000011.1"/>
</dbReference>
<accession>A0A8E1WHU6</accession>
<dbReference type="AlphaFoldDB" id="A0A8E1WHU6"/>
<evidence type="ECO:0000313" key="2">
    <source>
        <dbReference type="Proteomes" id="UP000532373"/>
    </source>
</evidence>
<proteinExistence type="predicted"/>
<evidence type="ECO:0000313" key="1">
    <source>
        <dbReference type="EMBL" id="MBB6468678.1"/>
    </source>
</evidence>
<organism evidence="1 2">
    <name type="scientific">Aminobacter carboxidus</name>
    <dbReference type="NCBI Taxonomy" id="376165"/>
    <lineage>
        <taxon>Bacteria</taxon>
        <taxon>Pseudomonadati</taxon>
        <taxon>Pseudomonadota</taxon>
        <taxon>Alphaproteobacteria</taxon>
        <taxon>Hyphomicrobiales</taxon>
        <taxon>Phyllobacteriaceae</taxon>
        <taxon>Aminobacter</taxon>
    </lineage>
</organism>
<dbReference type="InterPro" id="IPR038691">
    <property type="entry name" value="ComJ_sf"/>
</dbReference>
<comment type="caution">
    <text evidence="1">The sequence shown here is derived from an EMBL/GenBank/DDBJ whole genome shotgun (WGS) entry which is preliminary data.</text>
</comment>
<dbReference type="EMBL" id="JACHGI010000011">
    <property type="protein sequence ID" value="MBB6468678.1"/>
    <property type="molecule type" value="Genomic_DNA"/>
</dbReference>
<reference evidence="1 2" key="1">
    <citation type="submission" date="2020-08" db="EMBL/GenBank/DDBJ databases">
        <title>Genomic Encyclopedia of Type Strains, Phase IV (KMG-IV): sequencing the most valuable type-strain genomes for metagenomic binning, comparative biology and taxonomic classification.</title>
        <authorList>
            <person name="Goeker M."/>
        </authorList>
    </citation>
    <scope>NUCLEOTIDE SEQUENCE [LARGE SCALE GENOMIC DNA]</scope>
    <source>
        <strain evidence="1 2">DSM 17454</strain>
    </source>
</reference>
<dbReference type="Pfam" id="PF11033">
    <property type="entry name" value="ComJ"/>
    <property type="match status" value="1"/>
</dbReference>
<gene>
    <name evidence="1" type="ORF">HNQ96_004562</name>
</gene>
<dbReference type="Gene3D" id="2.60.34.30">
    <property type="entry name" value="Competence, DNA-entry nuclease inhibitor, ComJ"/>
    <property type="match status" value="1"/>
</dbReference>
<protein>
    <submittedName>
        <fullName evidence="1">Uncharacterized protein</fullName>
    </submittedName>
</protein>
<dbReference type="InterPro" id="IPR020354">
    <property type="entry name" value="Competence_nuclease_inhibitor"/>
</dbReference>
<sequence length="150" mass="16468">MQGSQVLEVSYGQISVFDAATSTPFSLWEDRHVHQGFTWREGAVGFRTMAENGPFHVTLTEGSTGVSESSVLLVDVPFLSRSGKVVVASVADEFEVRIGAGSYQLRYGCSADHRIVLDWTQCIKPVFRVTRSDRPIPNDSDLLLVAHPAL</sequence>